<comment type="caution">
    <text evidence="3">The sequence shown here is derived from an EMBL/GenBank/DDBJ whole genome shotgun (WGS) entry which is preliminary data.</text>
</comment>
<keyword evidence="2" id="KW-1133">Transmembrane helix</keyword>
<dbReference type="RefSeq" id="WP_277528454.1">
    <property type="nucleotide sequence ID" value="NZ_JAPDIA010000001.1"/>
</dbReference>
<dbReference type="Proteomes" id="UP001153404">
    <property type="component" value="Unassembled WGS sequence"/>
</dbReference>
<evidence type="ECO:0000313" key="3">
    <source>
        <dbReference type="EMBL" id="MDG0808158.1"/>
    </source>
</evidence>
<name>A0A9X4KP41_9BACL</name>
<feature type="transmembrane region" description="Helical" evidence="2">
    <location>
        <begin position="89"/>
        <end position="111"/>
    </location>
</feature>
<accession>A0A9X4KP41</accession>
<dbReference type="AlphaFoldDB" id="A0A9X4KP41"/>
<organism evidence="3 4">
    <name type="scientific">Cohnella rhizosphaerae</name>
    <dbReference type="NCBI Taxonomy" id="1457232"/>
    <lineage>
        <taxon>Bacteria</taxon>
        <taxon>Bacillati</taxon>
        <taxon>Bacillota</taxon>
        <taxon>Bacilli</taxon>
        <taxon>Bacillales</taxon>
        <taxon>Paenibacillaceae</taxon>
        <taxon>Cohnella</taxon>
    </lineage>
</organism>
<reference evidence="3" key="1">
    <citation type="submission" date="2022-10" db="EMBL/GenBank/DDBJ databases">
        <title>Comparative genomic analysis of Cohnella hashimotonis sp. nov., isolated from the International Space Station.</title>
        <authorList>
            <person name="Simpson A."/>
            <person name="Venkateswaran K."/>
        </authorList>
    </citation>
    <scope>NUCLEOTIDE SEQUENCE</scope>
    <source>
        <strain evidence="3">DSM 28161</strain>
    </source>
</reference>
<evidence type="ECO:0000313" key="4">
    <source>
        <dbReference type="Proteomes" id="UP001153404"/>
    </source>
</evidence>
<sequence length="407" mass="43953">MLVWTEGKSGWPDGFGRTIATVVAVLVLLLSGSAALSIMLANRILSPLHRLTRFIRSQGGTLPLGAYTGSASPKPAHRLLTAASIRTKLALLFLATVLVPLLVTVGLYAAVQNHFAKQEWARTAEALTEQMGWTLARQAEAFEGAAHALAANNMLSAYLTMQGGGLQAASAAATGGAGTIYPESEEFSYFILYDMNGSARYATIFSNNLSLFYLEPQPEGAEGRGITWVPVTPDIYNHPAGQLIKPIERSVRDAREATLGYLQLVLKPDAFQAIERLGGAAFRMEDGQGNLMYQSQGFEEGDLLSGSASSPADRGASLALTKTIPAFGWQMTAKFAFDAWHDRSGELLWVVASVALLCMLLALTLSHWLVRPLGHLQNAMERAGEHHFPAAPRRRHRRRGRPAGTAL</sequence>
<keyword evidence="4" id="KW-1185">Reference proteome</keyword>
<feature type="region of interest" description="Disordered" evidence="1">
    <location>
        <begin position="384"/>
        <end position="407"/>
    </location>
</feature>
<gene>
    <name evidence="3" type="ORF">OMP40_01075</name>
</gene>
<dbReference type="EMBL" id="JAPDIA010000001">
    <property type="protein sequence ID" value="MDG0808158.1"/>
    <property type="molecule type" value="Genomic_DNA"/>
</dbReference>
<evidence type="ECO:0000256" key="1">
    <source>
        <dbReference type="SAM" id="MobiDB-lite"/>
    </source>
</evidence>
<evidence type="ECO:0000256" key="2">
    <source>
        <dbReference type="SAM" id="Phobius"/>
    </source>
</evidence>
<feature type="compositionally biased region" description="Basic residues" evidence="1">
    <location>
        <begin position="392"/>
        <end position="401"/>
    </location>
</feature>
<keyword evidence="2" id="KW-0812">Transmembrane</keyword>
<keyword evidence="2" id="KW-0472">Membrane</keyword>
<proteinExistence type="predicted"/>
<feature type="transmembrane region" description="Helical" evidence="2">
    <location>
        <begin position="347"/>
        <end position="370"/>
    </location>
</feature>
<protein>
    <submittedName>
        <fullName evidence="3">Cache domain-containing protein</fullName>
    </submittedName>
</protein>
<feature type="transmembrane region" description="Helical" evidence="2">
    <location>
        <begin position="20"/>
        <end position="41"/>
    </location>
</feature>